<sequence length="51" mass="5567">MKALVANQAKNGDVNFKHTRFGRNEAMFGELDRTASGSVTICKRHAGSQES</sequence>
<dbReference type="Proteomes" id="UP000522081">
    <property type="component" value="Unassembled WGS sequence"/>
</dbReference>
<evidence type="ECO:0000313" key="1">
    <source>
        <dbReference type="EMBL" id="NYH96984.1"/>
    </source>
</evidence>
<gene>
    <name evidence="1" type="ORF">FHS75_003345</name>
</gene>
<accession>A0A7Y9XYL0</accession>
<dbReference type="EMBL" id="JACBZF010000010">
    <property type="protein sequence ID" value="NYH96984.1"/>
    <property type="molecule type" value="Genomic_DNA"/>
</dbReference>
<comment type="caution">
    <text evidence="1">The sequence shown here is derived from an EMBL/GenBank/DDBJ whole genome shotgun (WGS) entry which is preliminary data.</text>
</comment>
<proteinExistence type="predicted"/>
<keyword evidence="2" id="KW-1185">Reference proteome</keyword>
<protein>
    <submittedName>
        <fullName evidence="1">Uncharacterized protein</fullName>
    </submittedName>
</protein>
<organism evidence="1 2">
    <name type="scientific">Novosphingobium marinum</name>
    <dbReference type="NCBI Taxonomy" id="1514948"/>
    <lineage>
        <taxon>Bacteria</taxon>
        <taxon>Pseudomonadati</taxon>
        <taxon>Pseudomonadota</taxon>
        <taxon>Alphaproteobacteria</taxon>
        <taxon>Sphingomonadales</taxon>
        <taxon>Sphingomonadaceae</taxon>
        <taxon>Novosphingobium</taxon>
    </lineage>
</organism>
<name>A0A7Y9XYL0_9SPHN</name>
<dbReference type="AlphaFoldDB" id="A0A7Y9XYL0"/>
<reference evidence="1 2" key="1">
    <citation type="submission" date="2020-07" db="EMBL/GenBank/DDBJ databases">
        <title>Genomic Encyclopedia of Type Strains, Phase IV (KMG-IV): sequencing the most valuable type-strain genomes for metagenomic binning, comparative biology and taxonomic classification.</title>
        <authorList>
            <person name="Goeker M."/>
        </authorList>
    </citation>
    <scope>NUCLEOTIDE SEQUENCE [LARGE SCALE GENOMIC DNA]</scope>
    <source>
        <strain evidence="1 2">DSM 29043</strain>
    </source>
</reference>
<evidence type="ECO:0000313" key="2">
    <source>
        <dbReference type="Proteomes" id="UP000522081"/>
    </source>
</evidence>